<dbReference type="RefSeq" id="XP_003293511.1">
    <property type="nucleotide sequence ID" value="XM_003293463.1"/>
</dbReference>
<feature type="transmembrane region" description="Helical" evidence="1">
    <location>
        <begin position="156"/>
        <end position="177"/>
    </location>
</feature>
<keyword evidence="2" id="KW-0732">Signal</keyword>
<reference evidence="5" key="1">
    <citation type="journal article" date="2011" name="Genome Biol.">
        <title>Comparative genomics of the social amoebae Dictyostelium discoideum and Dictyostelium purpureum.</title>
        <authorList>
            <consortium name="US DOE Joint Genome Institute (JGI-PGF)"/>
            <person name="Sucgang R."/>
            <person name="Kuo A."/>
            <person name="Tian X."/>
            <person name="Salerno W."/>
            <person name="Parikh A."/>
            <person name="Feasley C.L."/>
            <person name="Dalin E."/>
            <person name="Tu H."/>
            <person name="Huang E."/>
            <person name="Barry K."/>
            <person name="Lindquist E."/>
            <person name="Shapiro H."/>
            <person name="Bruce D."/>
            <person name="Schmutz J."/>
            <person name="Salamov A."/>
            <person name="Fey P."/>
            <person name="Gaudet P."/>
            <person name="Anjard C."/>
            <person name="Babu M.M."/>
            <person name="Basu S."/>
            <person name="Bushmanova Y."/>
            <person name="van der Wel H."/>
            <person name="Katoh-Kurasawa M."/>
            <person name="Dinh C."/>
            <person name="Coutinho P.M."/>
            <person name="Saito T."/>
            <person name="Elias M."/>
            <person name="Schaap P."/>
            <person name="Kay R.R."/>
            <person name="Henrissat B."/>
            <person name="Eichinger L."/>
            <person name="Rivero F."/>
            <person name="Putnam N.H."/>
            <person name="West C.M."/>
            <person name="Loomis W.F."/>
            <person name="Chisholm R.L."/>
            <person name="Shaulsky G."/>
            <person name="Strassmann J.E."/>
            <person name="Queller D.C."/>
            <person name="Kuspa A."/>
            <person name="Grigoriev I.V."/>
        </authorList>
    </citation>
    <scope>NUCLEOTIDE SEQUENCE [LARGE SCALE GENOMIC DNA]</scope>
    <source>
        <strain evidence="5">QSDP1</strain>
    </source>
</reference>
<dbReference type="SMART" id="SM00848">
    <property type="entry name" value="Inhibitor_I29"/>
    <property type="match status" value="1"/>
</dbReference>
<proteinExistence type="predicted"/>
<feature type="domain" description="Cathepsin propeptide inhibitor" evidence="3">
    <location>
        <begin position="35"/>
        <end position="130"/>
    </location>
</feature>
<feature type="signal peptide" evidence="2">
    <location>
        <begin position="1"/>
        <end position="21"/>
    </location>
</feature>
<keyword evidence="1" id="KW-0812">Transmembrane</keyword>
<dbReference type="GeneID" id="10511429"/>
<name>F1A1F9_DICPU</name>
<evidence type="ECO:0000313" key="5">
    <source>
        <dbReference type="Proteomes" id="UP000001064"/>
    </source>
</evidence>
<dbReference type="EMBL" id="GL871372">
    <property type="protein sequence ID" value="EGC29972.1"/>
    <property type="molecule type" value="Genomic_DNA"/>
</dbReference>
<evidence type="ECO:0000313" key="4">
    <source>
        <dbReference type="EMBL" id="EGC29972.1"/>
    </source>
</evidence>
<dbReference type="InterPro" id="IPR013201">
    <property type="entry name" value="Prot_inhib_I29"/>
</dbReference>
<dbReference type="InParanoid" id="F1A1F9"/>
<dbReference type="Gene3D" id="1.10.287.2250">
    <property type="match status" value="1"/>
</dbReference>
<dbReference type="OMA" id="CAFIGRK"/>
<dbReference type="OrthoDB" id="20891at2759"/>
<keyword evidence="5" id="KW-1185">Reference proteome</keyword>
<sequence length="229" mass="25897">MFKLFKVLLLLTFIIFNSVSSFEPSPNEIKYWTIFKNWCDTFGKTYDESTIEQSFNNFKDNYNSIVKENSLNQAPFVTVSYSDSNKNENNNINRKLFFIEAAQVEIQLPINNQFQVQSLNQFSDLSHGEFISYYTGLEDSKEESSPTGNGLSKGEISGITIGSVFGGLGFIALCAFIGRKIFKLKKEEKRVAKGEQEIKKVFGGVNINLEDLKPGRHQSITGRAIPIDK</sequence>
<keyword evidence="1" id="KW-1133">Transmembrane helix</keyword>
<dbReference type="AlphaFoldDB" id="F1A1F9"/>
<dbReference type="FunCoup" id="F1A1F9">
    <property type="interactions" value="398"/>
</dbReference>
<keyword evidence="1" id="KW-0472">Membrane</keyword>
<evidence type="ECO:0000256" key="1">
    <source>
        <dbReference type="SAM" id="Phobius"/>
    </source>
</evidence>
<dbReference type="Pfam" id="PF08246">
    <property type="entry name" value="Inhibitor_I29"/>
    <property type="match status" value="1"/>
</dbReference>
<dbReference type="VEuPathDB" id="AmoebaDB:DICPUDRAFT_158366"/>
<dbReference type="KEGG" id="dpp:DICPUDRAFT_158366"/>
<evidence type="ECO:0000259" key="3">
    <source>
        <dbReference type="SMART" id="SM00848"/>
    </source>
</evidence>
<organism evidence="4 5">
    <name type="scientific">Dictyostelium purpureum</name>
    <name type="common">Slime mold</name>
    <dbReference type="NCBI Taxonomy" id="5786"/>
    <lineage>
        <taxon>Eukaryota</taxon>
        <taxon>Amoebozoa</taxon>
        <taxon>Evosea</taxon>
        <taxon>Eumycetozoa</taxon>
        <taxon>Dictyostelia</taxon>
        <taxon>Dictyosteliales</taxon>
        <taxon>Dictyosteliaceae</taxon>
        <taxon>Dictyostelium</taxon>
    </lineage>
</organism>
<dbReference type="Proteomes" id="UP000001064">
    <property type="component" value="Unassembled WGS sequence"/>
</dbReference>
<feature type="chain" id="PRO_5003265559" description="Cathepsin propeptide inhibitor domain-containing protein" evidence="2">
    <location>
        <begin position="22"/>
        <end position="229"/>
    </location>
</feature>
<dbReference type="eggNOG" id="ENOG502RIEH">
    <property type="taxonomic scope" value="Eukaryota"/>
</dbReference>
<evidence type="ECO:0000256" key="2">
    <source>
        <dbReference type="SAM" id="SignalP"/>
    </source>
</evidence>
<gene>
    <name evidence="4" type="ORF">DICPUDRAFT_158366</name>
</gene>
<protein>
    <recommendedName>
        <fullName evidence="3">Cathepsin propeptide inhibitor domain-containing protein</fullName>
    </recommendedName>
</protein>
<accession>F1A1F9</accession>